<evidence type="ECO:0000256" key="1">
    <source>
        <dbReference type="ARBA" id="ARBA00004429"/>
    </source>
</evidence>
<comment type="function">
    <text evidence="9">Part of the tripartite ATP-independent periplasmic (TRAP) transport system.</text>
</comment>
<sequence length="170" mass="19069">MYWIRKIEAVTDVAAAVGAFLLLPLVGSMVYEVLSRYLFSAPTFWAYELAYMMMGSIFMLGMAYALKEKAHVSVDLFYLSMGVRAKAIVNLLGFLLLIPCLLWLTYALFGYMVKAYEGHELSGQSAWNPVIWPYRTLFVAGFVILTLQSFAEIGKSICALLRGEEFGTDV</sequence>
<keyword evidence="2 9" id="KW-0813">Transport</keyword>
<comment type="similarity">
    <text evidence="8 9">Belongs to the TRAP transporter small permease family.</text>
</comment>
<dbReference type="InterPro" id="IPR055348">
    <property type="entry name" value="DctQ"/>
</dbReference>
<comment type="subcellular location">
    <subcellularLocation>
        <location evidence="1 9">Cell inner membrane</location>
        <topology evidence="1 9">Multi-pass membrane protein</topology>
    </subcellularLocation>
</comment>
<keyword evidence="12" id="KW-1185">Reference proteome</keyword>
<proteinExistence type="inferred from homology"/>
<evidence type="ECO:0000256" key="5">
    <source>
        <dbReference type="ARBA" id="ARBA00022692"/>
    </source>
</evidence>
<comment type="subunit">
    <text evidence="9">The complex comprises the extracytoplasmic solute receptor protein and the two transmembrane proteins.</text>
</comment>
<evidence type="ECO:0000259" key="10">
    <source>
        <dbReference type="Pfam" id="PF04290"/>
    </source>
</evidence>
<evidence type="ECO:0000256" key="3">
    <source>
        <dbReference type="ARBA" id="ARBA00022475"/>
    </source>
</evidence>
<dbReference type="RefSeq" id="WP_183414647.1">
    <property type="nucleotide sequence ID" value="NZ_JACHXA010000001.1"/>
</dbReference>
<evidence type="ECO:0000256" key="7">
    <source>
        <dbReference type="ARBA" id="ARBA00023136"/>
    </source>
</evidence>
<feature type="transmembrane region" description="Helical" evidence="9">
    <location>
        <begin position="87"/>
        <end position="112"/>
    </location>
</feature>
<evidence type="ECO:0000256" key="6">
    <source>
        <dbReference type="ARBA" id="ARBA00022989"/>
    </source>
</evidence>
<feature type="transmembrane region" description="Helical" evidence="9">
    <location>
        <begin position="44"/>
        <end position="66"/>
    </location>
</feature>
<keyword evidence="3" id="KW-1003">Cell membrane</keyword>
<evidence type="ECO:0000256" key="8">
    <source>
        <dbReference type="ARBA" id="ARBA00038436"/>
    </source>
</evidence>
<dbReference type="EMBL" id="JACHXA010000001">
    <property type="protein sequence ID" value="MBB3063832.1"/>
    <property type="molecule type" value="Genomic_DNA"/>
</dbReference>
<name>A0A839SN10_9PROT</name>
<keyword evidence="6 9" id="KW-1133">Transmembrane helix</keyword>
<organism evidence="11 12">
    <name type="scientific">Limibacillus halophilus</name>
    <dbReference type="NCBI Taxonomy" id="1579333"/>
    <lineage>
        <taxon>Bacteria</taxon>
        <taxon>Pseudomonadati</taxon>
        <taxon>Pseudomonadota</taxon>
        <taxon>Alphaproteobacteria</taxon>
        <taxon>Rhodospirillales</taxon>
        <taxon>Rhodovibrionaceae</taxon>
        <taxon>Limibacillus</taxon>
    </lineage>
</organism>
<dbReference type="GO" id="GO:0022857">
    <property type="term" value="F:transmembrane transporter activity"/>
    <property type="evidence" value="ECO:0007669"/>
    <property type="project" value="UniProtKB-UniRule"/>
</dbReference>
<comment type="caution">
    <text evidence="11">The sequence shown here is derived from an EMBL/GenBank/DDBJ whole genome shotgun (WGS) entry which is preliminary data.</text>
</comment>
<accession>A0A839SN10</accession>
<gene>
    <name evidence="11" type="ORF">FHR98_000097</name>
</gene>
<dbReference type="InterPro" id="IPR007387">
    <property type="entry name" value="TRAP_DctQ"/>
</dbReference>
<keyword evidence="5 9" id="KW-0812">Transmembrane</keyword>
<protein>
    <recommendedName>
        <fullName evidence="9">TRAP transporter small permease protein</fullName>
    </recommendedName>
</protein>
<reference evidence="11 12" key="1">
    <citation type="submission" date="2020-08" db="EMBL/GenBank/DDBJ databases">
        <title>Genomic Encyclopedia of Type Strains, Phase III (KMG-III): the genomes of soil and plant-associated and newly described type strains.</title>
        <authorList>
            <person name="Whitman W."/>
        </authorList>
    </citation>
    <scope>NUCLEOTIDE SEQUENCE [LARGE SCALE GENOMIC DNA]</scope>
    <source>
        <strain evidence="11 12">CECT 8803</strain>
    </source>
</reference>
<evidence type="ECO:0000256" key="4">
    <source>
        <dbReference type="ARBA" id="ARBA00022519"/>
    </source>
</evidence>
<evidence type="ECO:0000313" key="12">
    <source>
        <dbReference type="Proteomes" id="UP000581135"/>
    </source>
</evidence>
<dbReference type="PANTHER" id="PTHR35011">
    <property type="entry name" value="2,3-DIKETO-L-GULONATE TRAP TRANSPORTER SMALL PERMEASE PROTEIN YIAM"/>
    <property type="match status" value="1"/>
</dbReference>
<dbReference type="AlphaFoldDB" id="A0A839SN10"/>
<dbReference type="Proteomes" id="UP000581135">
    <property type="component" value="Unassembled WGS sequence"/>
</dbReference>
<dbReference type="Pfam" id="PF04290">
    <property type="entry name" value="DctQ"/>
    <property type="match status" value="1"/>
</dbReference>
<comment type="caution">
    <text evidence="9">Lacks conserved residue(s) required for the propagation of feature annotation.</text>
</comment>
<evidence type="ECO:0000256" key="2">
    <source>
        <dbReference type="ARBA" id="ARBA00022448"/>
    </source>
</evidence>
<keyword evidence="4 9" id="KW-0997">Cell inner membrane</keyword>
<feature type="transmembrane region" description="Helical" evidence="9">
    <location>
        <begin position="132"/>
        <end position="151"/>
    </location>
</feature>
<evidence type="ECO:0000256" key="9">
    <source>
        <dbReference type="RuleBase" id="RU369079"/>
    </source>
</evidence>
<evidence type="ECO:0000313" key="11">
    <source>
        <dbReference type="EMBL" id="MBB3063832.1"/>
    </source>
</evidence>
<keyword evidence="7 9" id="KW-0472">Membrane</keyword>
<dbReference type="PANTHER" id="PTHR35011:SF4">
    <property type="entry name" value="SLL1102 PROTEIN"/>
    <property type="match status" value="1"/>
</dbReference>
<dbReference type="GO" id="GO:0005886">
    <property type="term" value="C:plasma membrane"/>
    <property type="evidence" value="ECO:0007669"/>
    <property type="project" value="UniProtKB-SubCell"/>
</dbReference>
<feature type="domain" description="Tripartite ATP-independent periplasmic transporters DctQ component" evidence="10">
    <location>
        <begin position="25"/>
        <end position="156"/>
    </location>
</feature>